<dbReference type="CTD" id="56945"/>
<protein>
    <recommendedName>
        <fullName evidence="3">28S ribosomal protein S22, mitochondrial</fullName>
    </recommendedName>
</protein>
<keyword evidence="2" id="KW-1185">Reference proteome</keyword>
<dbReference type="GO" id="GO:0005763">
    <property type="term" value="C:mitochondrial small ribosomal subunit"/>
    <property type="evidence" value="ECO:0007669"/>
    <property type="project" value="TreeGrafter"/>
</dbReference>
<organism evidence="1 2">
    <name type="scientific">Patiria miniata</name>
    <name type="common">Bat star</name>
    <name type="synonym">Asterina miniata</name>
    <dbReference type="NCBI Taxonomy" id="46514"/>
    <lineage>
        <taxon>Eukaryota</taxon>
        <taxon>Metazoa</taxon>
        <taxon>Echinodermata</taxon>
        <taxon>Eleutherozoa</taxon>
        <taxon>Asterozoa</taxon>
        <taxon>Asteroidea</taxon>
        <taxon>Valvatacea</taxon>
        <taxon>Valvatida</taxon>
        <taxon>Asterinidae</taxon>
        <taxon>Patiria</taxon>
    </lineage>
</organism>
<dbReference type="AlphaFoldDB" id="A0A914BPR5"/>
<dbReference type="Pfam" id="PF10245">
    <property type="entry name" value="MRP-S22"/>
    <property type="match status" value="1"/>
</dbReference>
<dbReference type="Proteomes" id="UP000887568">
    <property type="component" value="Unplaced"/>
</dbReference>
<sequence length="350" mass="40742">MAAYMRRQLSKESAQLIRQFLHKNNASYKKKQFACFSNLHGSNEGVSDVFNTDEVQGILTRITGMDLQRVFRHSKQKLEPPTYRLISDDKLKQLEEEAKQEARKRLQMPPVLDEREEITDVLSENPELEGLDSSKFVFTDITYGIKDRERFIVVREPSGTLRKATWEEHDRVTQIYLPRPYRRLIPPPLFDDENLSAVFSQDGHLDLLDAACVQFEPDAADFIRVHQRVYEDIESKEKYDILRSTRHFGGLAFYLTRTQRIDGMLTDMIQRDLISDSVDLIRLYHVLHPECQSAADVHTKKLEGVDVIKVFIETDAKRKGRLELVLQVYENERANQNAATDNQEIIESQR</sequence>
<dbReference type="EnsemblMetazoa" id="XM_038222340.1">
    <property type="protein sequence ID" value="XP_038078268.1"/>
    <property type="gene ID" value="LOC119745755"/>
</dbReference>
<name>A0A914BPR5_PATMI</name>
<dbReference type="RefSeq" id="XP_038078268.1">
    <property type="nucleotide sequence ID" value="XM_038222340.1"/>
</dbReference>
<proteinExistence type="predicted"/>
<dbReference type="PANTHER" id="PTHR13071">
    <property type="entry name" value="MITOCHONDRIAL 28S RIBOSOMAL PROTEIN S22"/>
    <property type="match status" value="1"/>
</dbReference>
<reference evidence="1" key="1">
    <citation type="submission" date="2022-11" db="UniProtKB">
        <authorList>
            <consortium name="EnsemblMetazoa"/>
        </authorList>
    </citation>
    <scope>IDENTIFICATION</scope>
</reference>
<dbReference type="PANTHER" id="PTHR13071:SF4">
    <property type="entry name" value="SMALL RIBOSOMAL SUBUNIT PROTEIN MS22"/>
    <property type="match status" value="1"/>
</dbReference>
<dbReference type="GO" id="GO:0003735">
    <property type="term" value="F:structural constituent of ribosome"/>
    <property type="evidence" value="ECO:0007669"/>
    <property type="project" value="TreeGrafter"/>
</dbReference>
<dbReference type="OMA" id="GYIELTL"/>
<accession>A0A914BPR5</accession>
<dbReference type="GeneID" id="119745755"/>
<dbReference type="InterPro" id="IPR019374">
    <property type="entry name" value="Ribosomal_mS22"/>
</dbReference>
<dbReference type="OrthoDB" id="10052321at2759"/>
<evidence type="ECO:0008006" key="3">
    <source>
        <dbReference type="Google" id="ProtNLM"/>
    </source>
</evidence>
<evidence type="ECO:0000313" key="2">
    <source>
        <dbReference type="Proteomes" id="UP000887568"/>
    </source>
</evidence>
<evidence type="ECO:0000313" key="1">
    <source>
        <dbReference type="EnsemblMetazoa" id="XP_038078268.1"/>
    </source>
</evidence>